<dbReference type="AlphaFoldDB" id="A0A7W7M896"/>
<evidence type="ECO:0000256" key="1">
    <source>
        <dbReference type="ARBA" id="ARBA00022679"/>
    </source>
</evidence>
<keyword evidence="3" id="KW-0418">Kinase</keyword>
<evidence type="ECO:0000313" key="7">
    <source>
        <dbReference type="Proteomes" id="UP000546162"/>
    </source>
</evidence>
<dbReference type="InterPro" id="IPR040999">
    <property type="entry name" value="Mak_N_cap"/>
</dbReference>
<keyword evidence="7" id="KW-1185">Reference proteome</keyword>
<gene>
    <name evidence="6" type="ORF">BJY16_004069</name>
</gene>
<comment type="caution">
    <text evidence="6">The sequence shown here is derived from an EMBL/GenBank/DDBJ whole genome shotgun (WGS) entry which is preliminary data.</text>
</comment>
<keyword evidence="4" id="KW-0067">ATP-binding</keyword>
<proteinExistence type="predicted"/>
<keyword evidence="1" id="KW-0808">Transferase</keyword>
<evidence type="ECO:0000313" key="6">
    <source>
        <dbReference type="EMBL" id="MBB4740610.1"/>
    </source>
</evidence>
<sequence>MALLHKAEIRPSKLELLSTWLPTQPWYPGPPAPEVTRVSAGRFDDPAGAVGIEIMLVRAGDGPVLHTPLTYRDAPLDGADDFLVGTTTHSVLGKRWVYDACGDPIFTTVLTNVIKTAGTQAQEEIHSDGQVTIRPPSLLLQGTGTPEAHGTLEIIRIPDTPATPGEATLTAHWSGVDTPLVLARLTP</sequence>
<dbReference type="RefSeq" id="WP_185041187.1">
    <property type="nucleotide sequence ID" value="NZ_BAABFG010000005.1"/>
</dbReference>
<protein>
    <recommendedName>
        <fullName evidence="5">Maltokinase N-terminal cap domain-containing protein</fullName>
    </recommendedName>
</protein>
<dbReference type="Pfam" id="PF18085">
    <property type="entry name" value="Mak_N_cap"/>
    <property type="match status" value="1"/>
</dbReference>
<reference evidence="6 7" key="1">
    <citation type="submission" date="2020-08" db="EMBL/GenBank/DDBJ databases">
        <title>Sequencing the genomes of 1000 actinobacteria strains.</title>
        <authorList>
            <person name="Klenk H.-P."/>
        </authorList>
    </citation>
    <scope>NUCLEOTIDE SEQUENCE [LARGE SCALE GENOMIC DNA]</scope>
    <source>
        <strain evidence="6 7">DSM 45809</strain>
    </source>
</reference>
<dbReference type="GO" id="GO:0016301">
    <property type="term" value="F:kinase activity"/>
    <property type="evidence" value="ECO:0007669"/>
    <property type="project" value="UniProtKB-KW"/>
</dbReference>
<dbReference type="GO" id="GO:0005524">
    <property type="term" value="F:ATP binding"/>
    <property type="evidence" value="ECO:0007669"/>
    <property type="project" value="UniProtKB-KW"/>
</dbReference>
<evidence type="ECO:0000256" key="4">
    <source>
        <dbReference type="ARBA" id="ARBA00022840"/>
    </source>
</evidence>
<evidence type="ECO:0000256" key="3">
    <source>
        <dbReference type="ARBA" id="ARBA00022777"/>
    </source>
</evidence>
<evidence type="ECO:0000256" key="2">
    <source>
        <dbReference type="ARBA" id="ARBA00022741"/>
    </source>
</evidence>
<keyword evidence="2" id="KW-0547">Nucleotide-binding</keyword>
<dbReference type="EMBL" id="JACHNB010000001">
    <property type="protein sequence ID" value="MBB4740610.1"/>
    <property type="molecule type" value="Genomic_DNA"/>
</dbReference>
<name>A0A7W7M896_9ACTN</name>
<dbReference type="NCBIfam" id="NF047744">
    <property type="entry name" value="CG0192_rel"/>
    <property type="match status" value="1"/>
</dbReference>
<evidence type="ECO:0000259" key="5">
    <source>
        <dbReference type="Pfam" id="PF18085"/>
    </source>
</evidence>
<feature type="domain" description="Maltokinase N-terminal cap" evidence="5">
    <location>
        <begin position="20"/>
        <end position="103"/>
    </location>
</feature>
<accession>A0A7W7M896</accession>
<organism evidence="6 7">
    <name type="scientific">Actinoplanes octamycinicus</name>
    <dbReference type="NCBI Taxonomy" id="135948"/>
    <lineage>
        <taxon>Bacteria</taxon>
        <taxon>Bacillati</taxon>
        <taxon>Actinomycetota</taxon>
        <taxon>Actinomycetes</taxon>
        <taxon>Micromonosporales</taxon>
        <taxon>Micromonosporaceae</taxon>
        <taxon>Actinoplanes</taxon>
    </lineage>
</organism>
<dbReference type="Proteomes" id="UP000546162">
    <property type="component" value="Unassembled WGS sequence"/>
</dbReference>